<dbReference type="GO" id="GO:0003677">
    <property type="term" value="F:DNA binding"/>
    <property type="evidence" value="ECO:0007669"/>
    <property type="project" value="UniProtKB-KW"/>
</dbReference>
<dbReference type="AlphaFoldDB" id="A0A2R5FHR0"/>
<protein>
    <recommendedName>
        <fullName evidence="5">DNA 3'-5' helicase</fullName>
        <ecNumber evidence="5">5.6.2.4</ecNumber>
    </recommendedName>
</protein>
<dbReference type="GO" id="GO:0006281">
    <property type="term" value="P:DNA repair"/>
    <property type="evidence" value="ECO:0007669"/>
    <property type="project" value="TreeGrafter"/>
</dbReference>
<keyword evidence="9" id="KW-1185">Reference proteome</keyword>
<proteinExistence type="inferred from homology"/>
<evidence type="ECO:0000256" key="4">
    <source>
        <dbReference type="ARBA" id="ARBA00034617"/>
    </source>
</evidence>
<dbReference type="GO" id="GO:0006310">
    <property type="term" value="P:DNA recombination"/>
    <property type="evidence" value="ECO:0007669"/>
    <property type="project" value="TreeGrafter"/>
</dbReference>
<dbReference type="GO" id="GO:0043590">
    <property type="term" value="C:bacterial nucleoid"/>
    <property type="evidence" value="ECO:0007669"/>
    <property type="project" value="TreeGrafter"/>
</dbReference>
<dbReference type="Proteomes" id="UP000245081">
    <property type="component" value="Unassembled WGS sequence"/>
</dbReference>
<evidence type="ECO:0000256" key="5">
    <source>
        <dbReference type="ARBA" id="ARBA00034808"/>
    </source>
</evidence>
<keyword evidence="8" id="KW-0378">Hydrolase</keyword>
<sequence length="109" mass="11920">MPESHTSGPGRRQRSPSRKKFSLPRDRALAELLSHFGVERLRPGQVEVIESVLDARDTLAIMPTGGGKSLCYQLPALIMPGTTVVVSPLIALMKDQAEKLDMKGLQPSR</sequence>
<dbReference type="InterPro" id="IPR014001">
    <property type="entry name" value="Helicase_ATP-bd"/>
</dbReference>
<feature type="region of interest" description="Disordered" evidence="6">
    <location>
        <begin position="1"/>
        <end position="23"/>
    </location>
</feature>
<comment type="similarity">
    <text evidence="1">Belongs to the helicase family. RecQ subfamily.</text>
</comment>
<evidence type="ECO:0000259" key="7">
    <source>
        <dbReference type="PROSITE" id="PS51192"/>
    </source>
</evidence>
<dbReference type="SUPFAM" id="SSF52540">
    <property type="entry name" value="P-loop containing nucleoside triphosphate hydrolases"/>
    <property type="match status" value="1"/>
</dbReference>
<dbReference type="PROSITE" id="PS51192">
    <property type="entry name" value="HELICASE_ATP_BIND_1"/>
    <property type="match status" value="1"/>
</dbReference>
<feature type="domain" description="Helicase ATP-binding" evidence="7">
    <location>
        <begin position="49"/>
        <end position="109"/>
    </location>
</feature>
<comment type="catalytic activity">
    <reaction evidence="4">
        <text>Couples ATP hydrolysis with the unwinding of duplex DNA by translocating in the 3'-5' direction.</text>
        <dbReference type="EC" id="5.6.2.4"/>
    </reaction>
</comment>
<keyword evidence="3" id="KW-0413">Isomerase</keyword>
<dbReference type="EC" id="5.6.2.4" evidence="5"/>
<gene>
    <name evidence="8" type="ORF">NMK_3164</name>
</gene>
<dbReference type="EMBL" id="BDOQ01000019">
    <property type="protein sequence ID" value="GBG15554.1"/>
    <property type="molecule type" value="Genomic_DNA"/>
</dbReference>
<keyword evidence="2" id="KW-0238">DNA-binding</keyword>
<dbReference type="GO" id="GO:0030894">
    <property type="term" value="C:replisome"/>
    <property type="evidence" value="ECO:0007669"/>
    <property type="project" value="TreeGrafter"/>
</dbReference>
<dbReference type="Pfam" id="PF00270">
    <property type="entry name" value="DEAD"/>
    <property type="match status" value="1"/>
</dbReference>
<reference evidence="8 9" key="1">
    <citation type="journal article" date="2018" name="Environ. Microbiol.">
        <title>Isolation and genomic characterization of Novimethylophilus kurashikiensis gen. nov. sp. nov., a new lanthanide-dependent methylotrophic species of Methylophilaceae.</title>
        <authorList>
            <person name="Lv H."/>
            <person name="Sahin N."/>
            <person name="Tani A."/>
        </authorList>
    </citation>
    <scope>NUCLEOTIDE SEQUENCE [LARGE SCALE GENOMIC DNA]</scope>
    <source>
        <strain evidence="8 9">La2-4</strain>
    </source>
</reference>
<keyword evidence="8" id="KW-0347">Helicase</keyword>
<dbReference type="GO" id="GO:0005737">
    <property type="term" value="C:cytoplasm"/>
    <property type="evidence" value="ECO:0007669"/>
    <property type="project" value="TreeGrafter"/>
</dbReference>
<dbReference type="PANTHER" id="PTHR13710">
    <property type="entry name" value="DNA HELICASE RECQ FAMILY MEMBER"/>
    <property type="match status" value="1"/>
</dbReference>
<evidence type="ECO:0000256" key="2">
    <source>
        <dbReference type="ARBA" id="ARBA00023125"/>
    </source>
</evidence>
<dbReference type="RefSeq" id="WP_265415778.1">
    <property type="nucleotide sequence ID" value="NZ_BDOQ01000019.1"/>
</dbReference>
<dbReference type="PANTHER" id="PTHR13710:SF105">
    <property type="entry name" value="ATP-DEPENDENT DNA HELICASE Q1"/>
    <property type="match status" value="1"/>
</dbReference>
<dbReference type="GO" id="GO:0005524">
    <property type="term" value="F:ATP binding"/>
    <property type="evidence" value="ECO:0007669"/>
    <property type="project" value="InterPro"/>
</dbReference>
<evidence type="ECO:0000256" key="3">
    <source>
        <dbReference type="ARBA" id="ARBA00023235"/>
    </source>
</evidence>
<comment type="caution">
    <text evidence="8">The sequence shown here is derived from an EMBL/GenBank/DDBJ whole genome shotgun (WGS) entry which is preliminary data.</text>
</comment>
<dbReference type="InterPro" id="IPR027417">
    <property type="entry name" value="P-loop_NTPase"/>
</dbReference>
<keyword evidence="8" id="KW-0067">ATP-binding</keyword>
<dbReference type="GO" id="GO:0043138">
    <property type="term" value="F:3'-5' DNA helicase activity"/>
    <property type="evidence" value="ECO:0007669"/>
    <property type="project" value="UniProtKB-EC"/>
</dbReference>
<dbReference type="GO" id="GO:0009378">
    <property type="term" value="F:four-way junction helicase activity"/>
    <property type="evidence" value="ECO:0007669"/>
    <property type="project" value="TreeGrafter"/>
</dbReference>
<accession>A0A2R5FHR0</accession>
<evidence type="ECO:0000313" key="8">
    <source>
        <dbReference type="EMBL" id="GBG15554.1"/>
    </source>
</evidence>
<evidence type="ECO:0000313" key="9">
    <source>
        <dbReference type="Proteomes" id="UP000245081"/>
    </source>
</evidence>
<keyword evidence="8" id="KW-0547">Nucleotide-binding</keyword>
<evidence type="ECO:0000256" key="1">
    <source>
        <dbReference type="ARBA" id="ARBA00005446"/>
    </source>
</evidence>
<evidence type="ECO:0000256" key="6">
    <source>
        <dbReference type="SAM" id="MobiDB-lite"/>
    </source>
</evidence>
<dbReference type="InterPro" id="IPR011545">
    <property type="entry name" value="DEAD/DEAH_box_helicase_dom"/>
</dbReference>
<feature type="compositionally biased region" description="Basic residues" evidence="6">
    <location>
        <begin position="11"/>
        <end position="22"/>
    </location>
</feature>
<organism evidence="8 9">
    <name type="scientific">Novimethylophilus kurashikiensis</name>
    <dbReference type="NCBI Taxonomy" id="1825523"/>
    <lineage>
        <taxon>Bacteria</taxon>
        <taxon>Pseudomonadati</taxon>
        <taxon>Pseudomonadota</taxon>
        <taxon>Betaproteobacteria</taxon>
        <taxon>Nitrosomonadales</taxon>
        <taxon>Methylophilaceae</taxon>
        <taxon>Novimethylophilus</taxon>
    </lineage>
</organism>
<name>A0A2R5FHR0_9PROT</name>
<dbReference type="Gene3D" id="3.40.50.300">
    <property type="entry name" value="P-loop containing nucleotide triphosphate hydrolases"/>
    <property type="match status" value="1"/>
</dbReference>